<gene>
    <name evidence="1" type="ORF">BN1086_03836</name>
</gene>
<dbReference type="RefSeq" id="WP_114848679.1">
    <property type="nucleotide sequence ID" value="NZ_CAYTAX010000002.1"/>
</dbReference>
<dbReference type="PATRIC" id="fig|545.12.peg.3843"/>
<accession>A0A078LFR0</accession>
<protein>
    <submittedName>
        <fullName evidence="1">Uncharacterized protein</fullName>
    </submittedName>
</protein>
<dbReference type="EMBL" id="LK931336">
    <property type="protein sequence ID" value="CDZ85620.1"/>
    <property type="molecule type" value="Genomic_DNA"/>
</dbReference>
<proteinExistence type="predicted"/>
<reference evidence="1" key="1">
    <citation type="submission" date="2014-06" db="EMBL/GenBank/DDBJ databases">
        <authorList>
            <person name="Urmite Genomes Urmite Genomes"/>
        </authorList>
    </citation>
    <scope>NUCLEOTIDE SEQUENCE</scope>
</reference>
<evidence type="ECO:0000313" key="1">
    <source>
        <dbReference type="EMBL" id="CDZ85620.1"/>
    </source>
</evidence>
<sequence>MIFKTYDQNDKSLTESIKLAGLSEYKAQKLIRFANENKISLQKAYWLKDASVIRVDIIMVSILLLFAFSIAQKDFSELWSFFLIFGLSFFVIELTCRFHKGYFKIWRIYIKLRGL</sequence>
<dbReference type="AlphaFoldDB" id="A0A078LFR0"/>
<organism evidence="1">
    <name type="scientific">Citrobacter koseri</name>
    <name type="common">Citrobacter diversus</name>
    <dbReference type="NCBI Taxonomy" id="545"/>
    <lineage>
        <taxon>Bacteria</taxon>
        <taxon>Pseudomonadati</taxon>
        <taxon>Pseudomonadota</taxon>
        <taxon>Gammaproteobacteria</taxon>
        <taxon>Enterobacterales</taxon>
        <taxon>Enterobacteriaceae</taxon>
        <taxon>Citrobacter</taxon>
    </lineage>
</organism>
<name>A0A078LFR0_CITKO</name>